<organism evidence="3 4">
    <name type="scientific">Serendipita vermifera MAFF 305830</name>
    <dbReference type="NCBI Taxonomy" id="933852"/>
    <lineage>
        <taxon>Eukaryota</taxon>
        <taxon>Fungi</taxon>
        <taxon>Dikarya</taxon>
        <taxon>Basidiomycota</taxon>
        <taxon>Agaricomycotina</taxon>
        <taxon>Agaricomycetes</taxon>
        <taxon>Sebacinales</taxon>
        <taxon>Serendipitaceae</taxon>
        <taxon>Serendipita</taxon>
    </lineage>
</organism>
<gene>
    <name evidence="3" type="ORF">M408DRAFT_172260</name>
</gene>
<dbReference type="EMBL" id="KN824519">
    <property type="protein sequence ID" value="KIM19877.1"/>
    <property type="molecule type" value="Genomic_DNA"/>
</dbReference>
<reference evidence="3 4" key="1">
    <citation type="submission" date="2014-04" db="EMBL/GenBank/DDBJ databases">
        <authorList>
            <consortium name="DOE Joint Genome Institute"/>
            <person name="Kuo A."/>
            <person name="Zuccaro A."/>
            <person name="Kohler A."/>
            <person name="Nagy L.G."/>
            <person name="Floudas D."/>
            <person name="Copeland A."/>
            <person name="Barry K.W."/>
            <person name="Cichocki N."/>
            <person name="Veneault-Fourrey C."/>
            <person name="LaButti K."/>
            <person name="Lindquist E.A."/>
            <person name="Lipzen A."/>
            <person name="Lundell T."/>
            <person name="Morin E."/>
            <person name="Murat C."/>
            <person name="Sun H."/>
            <person name="Tunlid A."/>
            <person name="Henrissat B."/>
            <person name="Grigoriev I.V."/>
            <person name="Hibbett D.S."/>
            <person name="Martin F."/>
            <person name="Nordberg H.P."/>
            <person name="Cantor M.N."/>
            <person name="Hua S.X."/>
        </authorList>
    </citation>
    <scope>NUCLEOTIDE SEQUENCE [LARGE SCALE GENOMIC DNA]</scope>
    <source>
        <strain evidence="3 4">MAFF 305830</strain>
    </source>
</reference>
<feature type="compositionally biased region" description="Acidic residues" evidence="1">
    <location>
        <begin position="485"/>
        <end position="500"/>
    </location>
</feature>
<feature type="compositionally biased region" description="Polar residues" evidence="1">
    <location>
        <begin position="380"/>
        <end position="391"/>
    </location>
</feature>
<accession>A0A0C2WQG7</accession>
<feature type="compositionally biased region" description="Low complexity" evidence="1">
    <location>
        <begin position="370"/>
        <end position="379"/>
    </location>
</feature>
<reference evidence="4" key="2">
    <citation type="submission" date="2015-01" db="EMBL/GenBank/DDBJ databases">
        <title>Evolutionary Origins and Diversification of the Mycorrhizal Mutualists.</title>
        <authorList>
            <consortium name="DOE Joint Genome Institute"/>
            <consortium name="Mycorrhizal Genomics Consortium"/>
            <person name="Kohler A."/>
            <person name="Kuo A."/>
            <person name="Nagy L.G."/>
            <person name="Floudas D."/>
            <person name="Copeland A."/>
            <person name="Barry K.W."/>
            <person name="Cichocki N."/>
            <person name="Veneault-Fourrey C."/>
            <person name="LaButti K."/>
            <person name="Lindquist E.A."/>
            <person name="Lipzen A."/>
            <person name="Lundell T."/>
            <person name="Morin E."/>
            <person name="Murat C."/>
            <person name="Riley R."/>
            <person name="Ohm R."/>
            <person name="Sun H."/>
            <person name="Tunlid A."/>
            <person name="Henrissat B."/>
            <person name="Grigoriev I.V."/>
            <person name="Hibbett D.S."/>
            <person name="Martin F."/>
        </authorList>
    </citation>
    <scope>NUCLEOTIDE SEQUENCE [LARGE SCALE GENOMIC DNA]</scope>
    <source>
        <strain evidence="4">MAFF 305830</strain>
    </source>
</reference>
<keyword evidence="2" id="KW-0472">Membrane</keyword>
<evidence type="ECO:0000256" key="2">
    <source>
        <dbReference type="SAM" id="Phobius"/>
    </source>
</evidence>
<feature type="compositionally biased region" description="Acidic residues" evidence="1">
    <location>
        <begin position="519"/>
        <end position="528"/>
    </location>
</feature>
<protein>
    <submittedName>
        <fullName evidence="3">Uncharacterized protein</fullName>
    </submittedName>
</protein>
<dbReference type="Proteomes" id="UP000054097">
    <property type="component" value="Unassembled WGS sequence"/>
</dbReference>
<evidence type="ECO:0000256" key="1">
    <source>
        <dbReference type="SAM" id="MobiDB-lite"/>
    </source>
</evidence>
<feature type="compositionally biased region" description="Polar residues" evidence="1">
    <location>
        <begin position="431"/>
        <end position="442"/>
    </location>
</feature>
<feature type="region of interest" description="Disordered" evidence="1">
    <location>
        <begin position="429"/>
        <end position="627"/>
    </location>
</feature>
<feature type="transmembrane region" description="Helical" evidence="2">
    <location>
        <begin position="12"/>
        <end position="34"/>
    </location>
</feature>
<sequence>MPSAQLVINIEASIALLCAILTALTLLFILIIWFDRAGCDIPHTLCLTTRSTPPFPTYLLQILHRIMNPTGSERSNRPMKIVEDGRVPTTILPLVQGVRQWNCFEEFVQQYIGTRWQQRFGVTHGCTSLDYRAHVIDNRIVQLTPGDSSRFPVFIQDHEWELPIDDLRLLFLTRVLPWQTDLMKHVHYCLEAKELGMPEAPVVSSLIFTHEWTELLRTPNPVHALRNMLEKYAPQLGKLEAWVCMYRQALAVNPHVQPPNAFMLEAWRAEPLYDIKYSAKGHIIGVLHAGREPSHAGGMDFYIDVRTRLWTEVLSDRNLRDKFLSEPLHPHERWLWERAECGFRRYSDRDDAEPVPPPPSRDPRDLIRTSSVISNPSSSTRATQGDSTSSLPFKRMSFGTPTLAQLLERANRYDLGGFSFPLSLPIRLPTEPQSDLTSTPDQRQADLTARPSKRRPTQADLTAVPTQRRLLGPKIISLPPTPGPTEDDSSSSETDEESAEDNTVPVVDVDGPGTHDADMEVDSNEDPSAETHRDVHAGFVHARASSPHVLPREDIPDVDDDSMTAPKGCVDYPGIPHWHTLDASVPKVGPPRLVITSHRRRPDSPTTLTPPPTDSTRDSQASNASRLDRMIVYQYRRGDSARFVRSHSWPQDAPWRDTIDSLLQDKSRFNDGGKQ</sequence>
<evidence type="ECO:0000313" key="3">
    <source>
        <dbReference type="EMBL" id="KIM19877.1"/>
    </source>
</evidence>
<name>A0A0C2WQG7_SERVB</name>
<keyword evidence="4" id="KW-1185">Reference proteome</keyword>
<dbReference type="AlphaFoldDB" id="A0A0C2WQG7"/>
<dbReference type="HOGENOM" id="CLU_407191_0_0_1"/>
<feature type="region of interest" description="Disordered" evidence="1">
    <location>
        <begin position="347"/>
        <end position="396"/>
    </location>
</feature>
<keyword evidence="2" id="KW-0812">Transmembrane</keyword>
<evidence type="ECO:0000313" key="4">
    <source>
        <dbReference type="Proteomes" id="UP000054097"/>
    </source>
</evidence>
<proteinExistence type="predicted"/>
<keyword evidence="2" id="KW-1133">Transmembrane helix</keyword>